<dbReference type="Proteomes" id="UP000480804">
    <property type="component" value="Unassembled WGS sequence"/>
</dbReference>
<name>A0ABQ1D3V3_9ACTN</name>
<evidence type="ECO:0000313" key="3">
    <source>
        <dbReference type="Proteomes" id="UP000480804"/>
    </source>
</evidence>
<organism evidence="2 3">
    <name type="scientific">Streptomyces gougerotii</name>
    <dbReference type="NCBI Taxonomy" id="53448"/>
    <lineage>
        <taxon>Bacteria</taxon>
        <taxon>Bacillati</taxon>
        <taxon>Actinomycetota</taxon>
        <taxon>Actinomycetes</taxon>
        <taxon>Kitasatosporales</taxon>
        <taxon>Streptomycetaceae</taxon>
        <taxon>Streptomyces</taxon>
        <taxon>Streptomyces diastaticus group</taxon>
    </lineage>
</organism>
<accession>A0ABQ1D3V3</accession>
<keyword evidence="3" id="KW-1185">Reference proteome</keyword>
<comment type="caution">
    <text evidence="2">The sequence shown here is derived from an EMBL/GenBank/DDBJ whole genome shotgun (WGS) entry which is preliminary data.</text>
</comment>
<feature type="region of interest" description="Disordered" evidence="1">
    <location>
        <begin position="1"/>
        <end position="20"/>
    </location>
</feature>
<evidence type="ECO:0000256" key="1">
    <source>
        <dbReference type="SAM" id="MobiDB-lite"/>
    </source>
</evidence>
<evidence type="ECO:0008006" key="4">
    <source>
        <dbReference type="Google" id="ProtNLM"/>
    </source>
</evidence>
<feature type="compositionally biased region" description="Low complexity" evidence="1">
    <location>
        <begin position="10"/>
        <end position="19"/>
    </location>
</feature>
<reference evidence="2 3" key="1">
    <citation type="submission" date="2020-02" db="EMBL/GenBank/DDBJ databases">
        <title>Whole genome shotgun sequence of Streptomyces gougerotii NBRC 13043.</title>
        <authorList>
            <person name="Ichikawa N."/>
            <person name="Komaki H."/>
            <person name="Tamura T."/>
        </authorList>
    </citation>
    <scope>NUCLEOTIDE SEQUENCE [LARGE SCALE GENOMIC DNA]</scope>
    <source>
        <strain evidence="2 3">NBRC 13043</strain>
    </source>
</reference>
<protein>
    <recommendedName>
        <fullName evidence="4">Sugar ABC transporter ATP-binding protein</fullName>
    </recommendedName>
</protein>
<dbReference type="EMBL" id="BLLO01000016">
    <property type="protein sequence ID" value="GFH77237.1"/>
    <property type="molecule type" value="Genomic_DNA"/>
</dbReference>
<gene>
    <name evidence="2" type="ORF">Sgou_19070</name>
</gene>
<proteinExistence type="predicted"/>
<evidence type="ECO:0000313" key="2">
    <source>
        <dbReference type="EMBL" id="GFH77237.1"/>
    </source>
</evidence>
<sequence>MRKETGPGGAPTAPAAGTPVLRARGIGKRFPGVVALDDVSFDLRAR</sequence>